<dbReference type="AlphaFoldDB" id="A0A1W0E4I5"/>
<evidence type="ECO:0000313" key="2">
    <source>
        <dbReference type="EMBL" id="OQS54131.1"/>
    </source>
</evidence>
<protein>
    <submittedName>
        <fullName evidence="2">Uncharacterized protein</fullName>
    </submittedName>
</protein>
<dbReference type="Proteomes" id="UP000192758">
    <property type="component" value="Unassembled WGS sequence"/>
</dbReference>
<name>A0A1W0E4I5_9MICR</name>
<comment type="caution">
    <text evidence="2">The sequence shown here is derived from an EMBL/GenBank/DDBJ whole genome shotgun (WGS) entry which is preliminary data.</text>
</comment>
<dbReference type="VEuPathDB" id="MicrosporidiaDB:EHP00_1139"/>
<sequence length="288" mass="34340">MIFNFIFTFIFSLNCYCSKHTSYRKIKPKRTQPITSTNLINHHKILNTKLKDNLQQHLNLQKQIVDYRKSQDLNYLCNLKKYTLLFQKRDLFNEEYKMYSPAFLELMNIIFSTTYILPGSQLLNILEKLNCCPFKPFSEKEISIFMTIIKTQSTNVKFYEILLILLECKFRKLLHSKYNETYKNEDSSSKNSFVEKVCFSNSEEKFIYAHLHFFLFRALNCFPNHNYTFTYTGKVLTYISKPALRPEEYQDLVFLMHGLGCEIPFDDAFFELKCFSRLLNLVNKTINN</sequence>
<organism evidence="2 3">
    <name type="scientific">Ecytonucleospora hepatopenaei</name>
    <dbReference type="NCBI Taxonomy" id="646526"/>
    <lineage>
        <taxon>Eukaryota</taxon>
        <taxon>Fungi</taxon>
        <taxon>Fungi incertae sedis</taxon>
        <taxon>Microsporidia</taxon>
        <taxon>Enterocytozoonidae</taxon>
        <taxon>Ecytonucleospora</taxon>
    </lineage>
</organism>
<accession>A0A1W0E4I5</accession>
<keyword evidence="3" id="KW-1185">Reference proteome</keyword>
<proteinExistence type="predicted"/>
<dbReference type="EMBL" id="MNPJ01000022">
    <property type="protein sequence ID" value="OQS54131.1"/>
    <property type="molecule type" value="Genomic_DNA"/>
</dbReference>
<keyword evidence="1" id="KW-0732">Signal</keyword>
<feature type="signal peptide" evidence="1">
    <location>
        <begin position="1"/>
        <end position="17"/>
    </location>
</feature>
<evidence type="ECO:0000313" key="3">
    <source>
        <dbReference type="Proteomes" id="UP000192758"/>
    </source>
</evidence>
<gene>
    <name evidence="2" type="ORF">EHP00_1139</name>
</gene>
<evidence type="ECO:0000256" key="1">
    <source>
        <dbReference type="SAM" id="SignalP"/>
    </source>
</evidence>
<feature type="chain" id="PRO_5013229741" evidence="1">
    <location>
        <begin position="18"/>
        <end position="288"/>
    </location>
</feature>
<reference evidence="2 3" key="1">
    <citation type="journal article" date="2017" name="Environ. Microbiol.">
        <title>Decay of the glycolytic pathway and adaptation to intranuclear parasitism within Enterocytozoonidae microsporidia.</title>
        <authorList>
            <person name="Wiredu Boakye D."/>
            <person name="Jaroenlak P."/>
            <person name="Prachumwat A."/>
            <person name="Williams T.A."/>
            <person name="Bateman K.S."/>
            <person name="Itsathitphaisarn O."/>
            <person name="Sritunyalucksana K."/>
            <person name="Paszkiewicz K.H."/>
            <person name="Moore K.A."/>
            <person name="Stentiford G.D."/>
            <person name="Williams B.A."/>
        </authorList>
    </citation>
    <scope>NUCLEOTIDE SEQUENCE [LARGE SCALE GENOMIC DNA]</scope>
    <source>
        <strain evidence="2 3">TH1</strain>
    </source>
</reference>